<evidence type="ECO:0000313" key="2">
    <source>
        <dbReference type="EMBL" id="CKQ94303.1"/>
    </source>
</evidence>
<evidence type="ECO:0000313" key="3">
    <source>
        <dbReference type="EMBL" id="CKU55943.1"/>
    </source>
</evidence>
<gene>
    <name evidence="1" type="ORF">ERS007681_02944</name>
    <name evidence="4" type="ORF">ERS007741_00466</name>
    <name evidence="3" type="ORF">ERS027646_04859</name>
    <name evidence="2" type="ORF">ERS027659_00421</name>
</gene>
<name>A0A655EVL5_MYCTX</name>
<dbReference type="EMBL" id="CNFT01000054">
    <property type="protein sequence ID" value="CKQ94303.1"/>
    <property type="molecule type" value="Genomic_DNA"/>
</dbReference>
<accession>A0A655EVL5</accession>
<evidence type="ECO:0000313" key="5">
    <source>
        <dbReference type="Proteomes" id="UP000048289"/>
    </source>
</evidence>
<dbReference type="Proteomes" id="UP000048948">
    <property type="component" value="Unassembled WGS sequence"/>
</dbReference>
<dbReference type="Proteomes" id="UP000048289">
    <property type="component" value="Unassembled WGS sequence"/>
</dbReference>
<dbReference type="Proteomes" id="UP000048600">
    <property type="component" value="Unassembled WGS sequence"/>
</dbReference>
<evidence type="ECO:0000313" key="6">
    <source>
        <dbReference type="Proteomes" id="UP000048600"/>
    </source>
</evidence>
<organism evidence="3 7">
    <name type="scientific">Mycobacterium tuberculosis</name>
    <dbReference type="NCBI Taxonomy" id="1773"/>
    <lineage>
        <taxon>Bacteria</taxon>
        <taxon>Bacillati</taxon>
        <taxon>Actinomycetota</taxon>
        <taxon>Actinomycetes</taxon>
        <taxon>Mycobacteriales</taxon>
        <taxon>Mycobacteriaceae</taxon>
        <taxon>Mycobacterium</taxon>
        <taxon>Mycobacterium tuberculosis complex</taxon>
    </lineage>
</organism>
<protein>
    <submittedName>
        <fullName evidence="3">Uncharacterized protein</fullName>
    </submittedName>
</protein>
<evidence type="ECO:0000313" key="1">
    <source>
        <dbReference type="EMBL" id="CFE41491.1"/>
    </source>
</evidence>
<dbReference type="EMBL" id="CFOE01000445">
    <property type="protein sequence ID" value="CFE41491.1"/>
    <property type="molecule type" value="Genomic_DNA"/>
</dbReference>
<evidence type="ECO:0000313" key="7">
    <source>
        <dbReference type="Proteomes" id="UP000048948"/>
    </source>
</evidence>
<dbReference type="Proteomes" id="UP000050164">
    <property type="component" value="Unassembled WGS sequence"/>
</dbReference>
<evidence type="ECO:0000313" key="4">
    <source>
        <dbReference type="EMBL" id="COV69786.1"/>
    </source>
</evidence>
<dbReference type="EMBL" id="CHKL01000027">
    <property type="protein sequence ID" value="COV69786.1"/>
    <property type="molecule type" value="Genomic_DNA"/>
</dbReference>
<dbReference type="EMBL" id="CNGE01001853">
    <property type="protein sequence ID" value="CKU55943.1"/>
    <property type="molecule type" value="Genomic_DNA"/>
</dbReference>
<dbReference type="AlphaFoldDB" id="A0A655EVL5"/>
<evidence type="ECO:0000313" key="8">
    <source>
        <dbReference type="Proteomes" id="UP000050164"/>
    </source>
</evidence>
<sequence>MGIVSPAMIHASVDFPEPLPPWISTPSPCSTTKLISRNAVFAHGVPLAYSWPTPTSSSAGACWG</sequence>
<reference evidence="5 6" key="1">
    <citation type="submission" date="2015-03" db="EMBL/GenBank/DDBJ databases">
        <authorList>
            <consortium name="Pathogen Informatics"/>
        </authorList>
    </citation>
    <scope>NUCLEOTIDE SEQUENCE [LARGE SCALE GENOMIC DNA]</scope>
    <source>
        <strain evidence="3 7">Bir 172</strain>
        <strain evidence="2 8">Bir 185</strain>
        <strain evidence="1 5">G09901357</strain>
        <strain evidence="4 6">P00601463</strain>
    </source>
</reference>
<proteinExistence type="predicted"/>